<dbReference type="InterPro" id="IPR008979">
    <property type="entry name" value="Galactose-bd-like_sf"/>
</dbReference>
<reference evidence="8 9" key="1">
    <citation type="submission" date="2019-09" db="EMBL/GenBank/DDBJ databases">
        <title>Distinct polysaccharide growth profiles of human intestinal Prevotella copri isolates.</title>
        <authorList>
            <person name="Fehlner-Peach H."/>
            <person name="Magnabosco C."/>
            <person name="Raghavan V."/>
            <person name="Scher J.U."/>
            <person name="Tett A."/>
            <person name="Cox L.M."/>
            <person name="Gottsegen C."/>
            <person name="Watters A."/>
            <person name="Wiltshire- Gordon J.D."/>
            <person name="Segata N."/>
            <person name="Bonneau R."/>
            <person name="Littman D.R."/>
        </authorList>
    </citation>
    <scope>NUCLEOTIDE SEQUENCE [LARGE SCALE GENOMIC DNA]</scope>
    <source>
        <strain evidence="9">iA622</strain>
    </source>
</reference>
<evidence type="ECO:0000313" key="8">
    <source>
        <dbReference type="EMBL" id="MQN81102.1"/>
    </source>
</evidence>
<gene>
    <name evidence="8" type="ORF">F7D73_09075</name>
</gene>
<name>A0A6G1U0M4_9BACT</name>
<sequence length="816" mass="89721">MKIMMKINKIFIPVVASVMLLTGCDDQLMEWGKPADHADVTSAEIPLAVKEVIANYDNIKDYAQQNTPNMLIGIGMGADLYINNANGEGSLANANYQIFTPGNAMKNDAIMGNSGSLNFATVDKLIEALDGNMKLYGHNFFWHTQQNQSYLKSLIAPTLVVESDGDIANVLSGDASDFNGGSTGGWGSWGSNKESAEVVSGAGQDGSAALVLKNKGDGNAWEAQCAYTFNDYLEMNKTYVIKFKAKSTSPAGELQFQYQNGSTYGSQGGYNSFTVGTDWQTFQYEFTIDKYDDVNRIILNFGKVGATYTIDDIQFGLKQDDPMENVMAGDASDFEGGTTGNWGSWGSNKESAEVEEGAGYNNSKGLALKNKGDGNAWEAQCAYTFDDALQEGKKYIIQFYAKSTSPAGELQFQYQNGTTYSSQGGYNTFSVGTDWVKCEFTFTPAYDDANRIILNYGKVGGTYYIDNIKFGLAKDQNAAARGIQYIQASNGKARKVTRASRKYFVLKSAAEKQAALEGAMDAWVKGMAEHLKEKNVTPYGYDVINEPIADGSNKYRGIDEGIFGGTWTEDEQTMYDAAPVETEADGLTLNWGSNHWYWGYYVKDYPVKAFQLARKYLPAETKLFVNDYNLETSPNKLDALIKFVKEIDEKNGTPIVDGIGTQMHVSLSCSDDAEKNAANIAALKEKVDAMFQTMAATGKLVRVTELDLSLGTASPSSNQYKAQSDAYRMIMESYKANVPAAQQSGITIWSLSDNEAEHEYWLKGQVPNLFDKDYKRKWAYKGFCDGIAGEDLGLKYGGNEYKAYYEKNNVSSTVDK</sequence>
<dbReference type="AlphaFoldDB" id="A0A6G1U0M4"/>
<dbReference type="OrthoDB" id="1032269at2"/>
<evidence type="ECO:0000256" key="5">
    <source>
        <dbReference type="ARBA" id="ARBA00023326"/>
    </source>
</evidence>
<dbReference type="SMART" id="SM00633">
    <property type="entry name" value="Glyco_10"/>
    <property type="match status" value="1"/>
</dbReference>
<dbReference type="Pfam" id="PF00331">
    <property type="entry name" value="Glyco_hydro_10"/>
    <property type="match status" value="2"/>
</dbReference>
<feature type="domain" description="GH10" evidence="7">
    <location>
        <begin position="533"/>
        <end position="786"/>
    </location>
</feature>
<organism evidence="8 9">
    <name type="scientific">Segatella copri</name>
    <dbReference type="NCBI Taxonomy" id="165179"/>
    <lineage>
        <taxon>Bacteria</taxon>
        <taxon>Pseudomonadati</taxon>
        <taxon>Bacteroidota</taxon>
        <taxon>Bacteroidia</taxon>
        <taxon>Bacteroidales</taxon>
        <taxon>Prevotellaceae</taxon>
        <taxon>Segatella</taxon>
    </lineage>
</organism>
<dbReference type="PROSITE" id="PS00591">
    <property type="entry name" value="GH10_1"/>
    <property type="match status" value="1"/>
</dbReference>
<keyword evidence="1" id="KW-0677">Repeat</keyword>
<protein>
    <recommendedName>
        <fullName evidence="7">GH10 domain-containing protein</fullName>
    </recommendedName>
</protein>
<accession>A0A6G1U0M4</accession>
<evidence type="ECO:0000256" key="6">
    <source>
        <dbReference type="PROSITE-ProRule" id="PRU10061"/>
    </source>
</evidence>
<keyword evidence="2" id="KW-0378">Hydrolase</keyword>
<evidence type="ECO:0000256" key="4">
    <source>
        <dbReference type="ARBA" id="ARBA00023295"/>
    </source>
</evidence>
<keyword evidence="3" id="KW-0119">Carbohydrate metabolism</keyword>
<dbReference type="Gene3D" id="2.60.120.260">
    <property type="entry name" value="Galactose-binding domain-like"/>
    <property type="match status" value="2"/>
</dbReference>
<dbReference type="InterPro" id="IPR003305">
    <property type="entry name" value="CenC_carb-bd"/>
</dbReference>
<dbReference type="SUPFAM" id="SSF49785">
    <property type="entry name" value="Galactose-binding domain-like"/>
    <property type="match status" value="2"/>
</dbReference>
<evidence type="ECO:0000259" key="7">
    <source>
        <dbReference type="PROSITE" id="PS51760"/>
    </source>
</evidence>
<dbReference type="Proteomes" id="UP000480425">
    <property type="component" value="Unassembled WGS sequence"/>
</dbReference>
<evidence type="ECO:0000256" key="1">
    <source>
        <dbReference type="ARBA" id="ARBA00022737"/>
    </source>
</evidence>
<dbReference type="PROSITE" id="PS51760">
    <property type="entry name" value="GH10_2"/>
    <property type="match status" value="1"/>
</dbReference>
<dbReference type="GO" id="GO:0004553">
    <property type="term" value="F:hydrolase activity, hydrolyzing O-glycosyl compounds"/>
    <property type="evidence" value="ECO:0007669"/>
    <property type="project" value="InterPro"/>
</dbReference>
<evidence type="ECO:0000256" key="2">
    <source>
        <dbReference type="ARBA" id="ARBA00022801"/>
    </source>
</evidence>
<keyword evidence="4" id="KW-0326">Glycosidase</keyword>
<dbReference type="Pfam" id="PF02018">
    <property type="entry name" value="CBM_4_9"/>
    <property type="match status" value="2"/>
</dbReference>
<dbReference type="InterPro" id="IPR001000">
    <property type="entry name" value="GH10_dom"/>
</dbReference>
<dbReference type="Gene3D" id="3.20.20.80">
    <property type="entry name" value="Glycosidases"/>
    <property type="match status" value="2"/>
</dbReference>
<comment type="caution">
    <text evidence="8">The sequence shown here is derived from an EMBL/GenBank/DDBJ whole genome shotgun (WGS) entry which is preliminary data.</text>
</comment>
<proteinExistence type="predicted"/>
<dbReference type="GO" id="GO:0000272">
    <property type="term" value="P:polysaccharide catabolic process"/>
    <property type="evidence" value="ECO:0007669"/>
    <property type="project" value="UniProtKB-KW"/>
</dbReference>
<dbReference type="InterPro" id="IPR017853">
    <property type="entry name" value="GH"/>
</dbReference>
<dbReference type="InterPro" id="IPR031158">
    <property type="entry name" value="GH10_AS"/>
</dbReference>
<evidence type="ECO:0000256" key="3">
    <source>
        <dbReference type="ARBA" id="ARBA00023277"/>
    </source>
</evidence>
<dbReference type="PROSITE" id="PS51257">
    <property type="entry name" value="PROKAR_LIPOPROTEIN"/>
    <property type="match status" value="1"/>
</dbReference>
<evidence type="ECO:0000313" key="9">
    <source>
        <dbReference type="Proteomes" id="UP000480425"/>
    </source>
</evidence>
<dbReference type="SUPFAM" id="SSF51445">
    <property type="entry name" value="(Trans)glycosidases"/>
    <property type="match status" value="1"/>
</dbReference>
<dbReference type="EMBL" id="VZCB01000076">
    <property type="protein sequence ID" value="MQN81102.1"/>
    <property type="molecule type" value="Genomic_DNA"/>
</dbReference>
<feature type="active site" description="Nucleophile" evidence="6">
    <location>
        <position position="705"/>
    </location>
</feature>
<keyword evidence="5" id="KW-0624">Polysaccharide degradation</keyword>